<protein>
    <submittedName>
        <fullName evidence="1">Uncharacterized protein</fullName>
    </submittedName>
</protein>
<dbReference type="OrthoDB" id="10366058at2759"/>
<gene>
    <name evidence="1" type="ORF">BofuT4_uP038460.1</name>
</gene>
<reference evidence="2" key="1">
    <citation type="journal article" date="2011" name="PLoS Genet.">
        <title>Genomic analysis of the necrotrophic fungal pathogens Sclerotinia sclerotiorum and Botrytis cinerea.</title>
        <authorList>
            <person name="Amselem J."/>
            <person name="Cuomo C.A."/>
            <person name="van Kan J.A."/>
            <person name="Viaud M."/>
            <person name="Benito E.P."/>
            <person name="Couloux A."/>
            <person name="Coutinho P.M."/>
            <person name="de Vries R.P."/>
            <person name="Dyer P.S."/>
            <person name="Fillinger S."/>
            <person name="Fournier E."/>
            <person name="Gout L."/>
            <person name="Hahn M."/>
            <person name="Kohn L."/>
            <person name="Lapalu N."/>
            <person name="Plummer K.M."/>
            <person name="Pradier J.M."/>
            <person name="Quevillon E."/>
            <person name="Sharon A."/>
            <person name="Simon A."/>
            <person name="ten Have A."/>
            <person name="Tudzynski B."/>
            <person name="Tudzynski P."/>
            <person name="Wincker P."/>
            <person name="Andrew M."/>
            <person name="Anthouard V."/>
            <person name="Beever R.E."/>
            <person name="Beffa R."/>
            <person name="Benoit I."/>
            <person name="Bouzid O."/>
            <person name="Brault B."/>
            <person name="Chen Z."/>
            <person name="Choquer M."/>
            <person name="Collemare J."/>
            <person name="Cotton P."/>
            <person name="Danchin E.G."/>
            <person name="Da Silva C."/>
            <person name="Gautier A."/>
            <person name="Giraud C."/>
            <person name="Giraud T."/>
            <person name="Gonzalez C."/>
            <person name="Grossetete S."/>
            <person name="Guldener U."/>
            <person name="Henrissat B."/>
            <person name="Howlett B.J."/>
            <person name="Kodira C."/>
            <person name="Kretschmer M."/>
            <person name="Lappartient A."/>
            <person name="Leroch M."/>
            <person name="Levis C."/>
            <person name="Mauceli E."/>
            <person name="Neuveglise C."/>
            <person name="Oeser B."/>
            <person name="Pearson M."/>
            <person name="Poulain J."/>
            <person name="Poussereau N."/>
            <person name="Quesneville H."/>
            <person name="Rascle C."/>
            <person name="Schumacher J."/>
            <person name="Segurens B."/>
            <person name="Sexton A."/>
            <person name="Silva E."/>
            <person name="Sirven C."/>
            <person name="Soanes D.M."/>
            <person name="Talbot N.J."/>
            <person name="Templeton M."/>
            <person name="Yandava C."/>
            <person name="Yarden O."/>
            <person name="Zeng Q."/>
            <person name="Rollins J.A."/>
            <person name="Lebrun M.H."/>
            <person name="Dickman M."/>
        </authorList>
    </citation>
    <scope>NUCLEOTIDE SEQUENCE [LARGE SCALE GENOMIC DNA]</scope>
    <source>
        <strain evidence="2">T4</strain>
    </source>
</reference>
<evidence type="ECO:0000313" key="2">
    <source>
        <dbReference type="Proteomes" id="UP000008177"/>
    </source>
</evidence>
<dbReference type="AlphaFoldDB" id="G2Y2Q4"/>
<dbReference type="Proteomes" id="UP000008177">
    <property type="component" value="Unplaced contigs"/>
</dbReference>
<accession>G2Y2Q4</accession>
<sequence>MCSARHGNGIMIISKAKCKSHGETLFAAVYVMNSLDGIHQYINGNSALEPRNTEEAQQALRVH</sequence>
<organism evidence="1 2">
    <name type="scientific">Botryotinia fuckeliana (strain T4)</name>
    <name type="common">Noble rot fungus</name>
    <name type="synonym">Botrytis cinerea</name>
    <dbReference type="NCBI Taxonomy" id="999810"/>
    <lineage>
        <taxon>Eukaryota</taxon>
        <taxon>Fungi</taxon>
        <taxon>Dikarya</taxon>
        <taxon>Ascomycota</taxon>
        <taxon>Pezizomycotina</taxon>
        <taxon>Leotiomycetes</taxon>
        <taxon>Helotiales</taxon>
        <taxon>Sclerotiniaceae</taxon>
        <taxon>Botrytis</taxon>
    </lineage>
</organism>
<dbReference type="InParanoid" id="G2Y2Q4"/>
<dbReference type="EMBL" id="FQ790285">
    <property type="protein sequence ID" value="CCD46944.1"/>
    <property type="molecule type" value="Genomic_DNA"/>
</dbReference>
<name>G2Y2Q4_BOTF4</name>
<evidence type="ECO:0000313" key="1">
    <source>
        <dbReference type="EMBL" id="CCD46944.1"/>
    </source>
</evidence>
<dbReference type="HOGENOM" id="CLU_2885504_0_0_1"/>
<proteinExistence type="predicted"/>